<gene>
    <name evidence="2" type="ORF">D0433_02575</name>
</gene>
<dbReference type="PROSITE" id="PS51257">
    <property type="entry name" value="PROKAR_LIPOPROTEIN"/>
    <property type="match status" value="1"/>
</dbReference>
<sequence>MKHLSIFLLLCAALSFAACQGSTTSSDDGAPQDPIVGTWVSEGGNVAPLLFNPPFRIRRIQATFNRDGSYVVVQRDSAGTEATLRGTYTTSPGGATGANANIRNIVANQNSPTAITAVGIYEVVGNTMRYEVAQTQPPLQGVTPPTAAAGFGSTSGGAFGQANVQRYVRQ</sequence>
<evidence type="ECO:0008006" key="4">
    <source>
        <dbReference type="Google" id="ProtNLM"/>
    </source>
</evidence>
<organism evidence="2 3">
    <name type="scientific">Candidatus Thermochlorobacter aerophilus</name>
    <dbReference type="NCBI Taxonomy" id="1868324"/>
    <lineage>
        <taxon>Bacteria</taxon>
        <taxon>Pseudomonadati</taxon>
        <taxon>Chlorobiota</taxon>
        <taxon>Chlorobiia</taxon>
        <taxon>Chlorobiales</taxon>
        <taxon>Candidatus Thermochlorobacteriaceae</taxon>
        <taxon>Candidatus Thermochlorobacter</taxon>
    </lineage>
</organism>
<evidence type="ECO:0000256" key="1">
    <source>
        <dbReference type="SAM" id="SignalP"/>
    </source>
</evidence>
<dbReference type="Proteomes" id="UP000266389">
    <property type="component" value="Unassembled WGS sequence"/>
</dbReference>
<dbReference type="AlphaFoldDB" id="A0A395M2N7"/>
<comment type="caution">
    <text evidence="2">The sequence shown here is derived from an EMBL/GenBank/DDBJ whole genome shotgun (WGS) entry which is preliminary data.</text>
</comment>
<accession>A0A395M2N7</accession>
<name>A0A395M2N7_9BACT</name>
<evidence type="ECO:0000313" key="3">
    <source>
        <dbReference type="Proteomes" id="UP000266389"/>
    </source>
</evidence>
<evidence type="ECO:0000313" key="2">
    <source>
        <dbReference type="EMBL" id="RFM25079.1"/>
    </source>
</evidence>
<proteinExistence type="predicted"/>
<feature type="signal peptide" evidence="1">
    <location>
        <begin position="1"/>
        <end position="17"/>
    </location>
</feature>
<dbReference type="EMBL" id="PHFL01000010">
    <property type="protein sequence ID" value="RFM25079.1"/>
    <property type="molecule type" value="Genomic_DNA"/>
</dbReference>
<feature type="chain" id="PRO_5017361818" description="Lipocalin-like domain-containing protein" evidence="1">
    <location>
        <begin position="18"/>
        <end position="170"/>
    </location>
</feature>
<protein>
    <recommendedName>
        <fullName evidence="4">Lipocalin-like domain-containing protein</fullName>
    </recommendedName>
</protein>
<keyword evidence="1" id="KW-0732">Signal</keyword>
<reference evidence="2 3" key="1">
    <citation type="journal article" date="2011" name="ISME J.">
        <title>Community ecology of hot spring cyanobacterial mats: predominant populations and their functional potential.</title>
        <authorList>
            <person name="Klatt C.G."/>
            <person name="Wood J.M."/>
            <person name="Rusch D.B."/>
            <person name="Bateson M.M."/>
            <person name="Hamamura N."/>
            <person name="Heidelberg J.F."/>
            <person name="Grossman A.R."/>
            <person name="Bhaya D."/>
            <person name="Cohan F.M."/>
            <person name="Kuhl M."/>
            <person name="Bryant D.A."/>
            <person name="Ward D.M."/>
        </authorList>
    </citation>
    <scope>NUCLEOTIDE SEQUENCE [LARGE SCALE GENOMIC DNA]</scope>
    <source>
        <strain evidence="2">OS</strain>
    </source>
</reference>